<comment type="caution">
    <text evidence="2">The sequence shown here is derived from an EMBL/GenBank/DDBJ whole genome shotgun (WGS) entry which is preliminary data.</text>
</comment>
<reference evidence="2 3" key="1">
    <citation type="journal article" date="2014" name="ISME J.">
        <title>Candidatus Competibacter-lineage genomes retrieved from metagenomes reveal functional metabolic diversity.</title>
        <authorList>
            <person name="McIlroy S.J."/>
            <person name="Albertsen M."/>
            <person name="Andresen E.K."/>
            <person name="Saunders A.M."/>
            <person name="Kristiansen R."/>
            <person name="Stokholm-Bjerregaard M."/>
            <person name="Nielsen K.L."/>
            <person name="Nielsen P.H."/>
        </authorList>
    </citation>
    <scope>NUCLEOTIDE SEQUENCE [LARGE SCALE GENOMIC DNA]</scope>
    <source>
        <strain evidence="2 3">Run_B_J11</strain>
    </source>
</reference>
<feature type="region of interest" description="Disordered" evidence="1">
    <location>
        <begin position="33"/>
        <end position="85"/>
    </location>
</feature>
<feature type="compositionally biased region" description="Polar residues" evidence="1">
    <location>
        <begin position="75"/>
        <end position="85"/>
    </location>
</feature>
<dbReference type="AlphaFoldDB" id="A0A7U7J414"/>
<accession>A0A7U7J414</accession>
<sequence length="85" mass="9217">MKRQWGIRRRTMASTDGQQRWDRAYQWLLEWSRHATDPTVSPRKETPDASGRVGSGIHPEASPPADPGAAVGTLARSSAGTGSDS</sequence>
<protein>
    <submittedName>
        <fullName evidence="2">Uncharacterized protein</fullName>
    </submittedName>
</protein>
<dbReference type="EMBL" id="CBTK010000127">
    <property type="protein sequence ID" value="CDH45166.1"/>
    <property type="molecule type" value="Genomic_DNA"/>
</dbReference>
<name>A0A7U7J414_9GAMM</name>
<evidence type="ECO:0000313" key="2">
    <source>
        <dbReference type="EMBL" id="CDH45166.1"/>
    </source>
</evidence>
<keyword evidence="3" id="KW-1185">Reference proteome</keyword>
<evidence type="ECO:0000313" key="3">
    <source>
        <dbReference type="Proteomes" id="UP000019184"/>
    </source>
</evidence>
<proteinExistence type="predicted"/>
<organism evidence="2 3">
    <name type="scientific">Candidatus Contendobacter odensis Run_B_J11</name>
    <dbReference type="NCBI Taxonomy" id="1400861"/>
    <lineage>
        <taxon>Bacteria</taxon>
        <taxon>Pseudomonadati</taxon>
        <taxon>Pseudomonadota</taxon>
        <taxon>Gammaproteobacteria</taxon>
        <taxon>Candidatus Competibacteraceae</taxon>
        <taxon>Candidatus Contendibacter</taxon>
    </lineage>
</organism>
<dbReference type="Proteomes" id="UP000019184">
    <property type="component" value="Unassembled WGS sequence"/>
</dbReference>
<evidence type="ECO:0000256" key="1">
    <source>
        <dbReference type="SAM" id="MobiDB-lite"/>
    </source>
</evidence>
<feature type="compositionally biased region" description="Basic and acidic residues" evidence="1">
    <location>
        <begin position="33"/>
        <end position="47"/>
    </location>
</feature>
<gene>
    <name evidence="2" type="ORF">BN874_2120001</name>
</gene>